<keyword evidence="3" id="KW-1185">Reference proteome</keyword>
<feature type="region of interest" description="Disordered" evidence="1">
    <location>
        <begin position="66"/>
        <end position="97"/>
    </location>
</feature>
<evidence type="ECO:0000313" key="2">
    <source>
        <dbReference type="EMBL" id="KAG7392861.1"/>
    </source>
</evidence>
<organism evidence="2 3">
    <name type="scientific">Phytophthora pseudosyringae</name>
    <dbReference type="NCBI Taxonomy" id="221518"/>
    <lineage>
        <taxon>Eukaryota</taxon>
        <taxon>Sar</taxon>
        <taxon>Stramenopiles</taxon>
        <taxon>Oomycota</taxon>
        <taxon>Peronosporomycetes</taxon>
        <taxon>Peronosporales</taxon>
        <taxon>Peronosporaceae</taxon>
        <taxon>Phytophthora</taxon>
    </lineage>
</organism>
<proteinExistence type="predicted"/>
<evidence type="ECO:0000256" key="1">
    <source>
        <dbReference type="SAM" id="MobiDB-lite"/>
    </source>
</evidence>
<dbReference type="Proteomes" id="UP000694044">
    <property type="component" value="Unassembled WGS sequence"/>
</dbReference>
<evidence type="ECO:0000313" key="3">
    <source>
        <dbReference type="Proteomes" id="UP000694044"/>
    </source>
</evidence>
<comment type="caution">
    <text evidence="2">The sequence shown here is derived from an EMBL/GenBank/DDBJ whole genome shotgun (WGS) entry which is preliminary data.</text>
</comment>
<sequence length="410" mass="45403">MRCHDSGLLPVMWRHVTLPALEVAASLESSREPVRLSILEHCTVRNLFPSGMITIRRFVRVQSLQTQSDQRAPYGGQARASRRMQTPSSSAAPPSRGIGKLDSLNCCNARRKESLAVTEWYWRNRGPAAALGPTASGPRCRLQPARQRKATSGGHRAPRSLARAAVRLLGGRMASKSAARSLEALIPAAPSSVGPKVCTMRSQVRVRTCTCALDTKRLHVFRWSASIKENPDFSHHFRTWKFTGPRRLPNMMSAKPNISAHVRGPVVGRKARRVLRVLMQLRYRIHSYPQTHAISQAPLKSNFCASNRTIRVFAQIKVIRRACNASPSKPKTVRAARSSERGSRQAAARDAVTPLVTAPETMYLGAALDGAPGPARRNGQPRFHRSQRGRPCGKLGRWPQRARLRSAPQK</sequence>
<reference evidence="2" key="1">
    <citation type="submission" date="2021-02" db="EMBL/GenBank/DDBJ databases">
        <authorList>
            <person name="Palmer J.M."/>
        </authorList>
    </citation>
    <scope>NUCLEOTIDE SEQUENCE</scope>
    <source>
        <strain evidence="2">SCRP734</strain>
    </source>
</reference>
<dbReference type="AlphaFoldDB" id="A0A8T1WI56"/>
<gene>
    <name evidence="2" type="ORF">PHYPSEUDO_014348</name>
</gene>
<name>A0A8T1WI56_9STRA</name>
<dbReference type="EMBL" id="JAGDFM010000008">
    <property type="protein sequence ID" value="KAG7392861.1"/>
    <property type="molecule type" value="Genomic_DNA"/>
</dbReference>
<feature type="region of interest" description="Disordered" evidence="1">
    <location>
        <begin position="367"/>
        <end position="410"/>
    </location>
</feature>
<accession>A0A8T1WI56</accession>
<feature type="compositionally biased region" description="Polar residues" evidence="1">
    <location>
        <begin position="83"/>
        <end position="92"/>
    </location>
</feature>
<protein>
    <submittedName>
        <fullName evidence="2">Uncharacterized protein</fullName>
    </submittedName>
</protein>
<feature type="region of interest" description="Disordered" evidence="1">
    <location>
        <begin position="326"/>
        <end position="352"/>
    </location>
</feature>